<feature type="transmembrane region" description="Helical" evidence="5">
    <location>
        <begin position="346"/>
        <end position="365"/>
    </location>
</feature>
<evidence type="ECO:0000256" key="1">
    <source>
        <dbReference type="ARBA" id="ARBA00004141"/>
    </source>
</evidence>
<dbReference type="Pfam" id="PF13520">
    <property type="entry name" value="AA_permease_2"/>
    <property type="match status" value="1"/>
</dbReference>
<dbReference type="EMBL" id="CP120992">
    <property type="protein sequence ID" value="WLQ45174.1"/>
    <property type="molecule type" value="Genomic_DNA"/>
</dbReference>
<dbReference type="RefSeq" id="WP_306092379.1">
    <property type="nucleotide sequence ID" value="NZ_CP120992.1"/>
</dbReference>
<feature type="transmembrane region" description="Helical" evidence="5">
    <location>
        <begin position="243"/>
        <end position="265"/>
    </location>
</feature>
<name>A0ABY9IET2_9ACTN</name>
<feature type="transmembrane region" description="Helical" evidence="5">
    <location>
        <begin position="504"/>
        <end position="522"/>
    </location>
</feature>
<accession>A0ABY9IET2</accession>
<dbReference type="Proteomes" id="UP001229952">
    <property type="component" value="Chromosome"/>
</dbReference>
<evidence type="ECO:0000313" key="6">
    <source>
        <dbReference type="EMBL" id="WLQ45174.1"/>
    </source>
</evidence>
<evidence type="ECO:0000256" key="5">
    <source>
        <dbReference type="SAM" id="Phobius"/>
    </source>
</evidence>
<feature type="transmembrane region" description="Helical" evidence="5">
    <location>
        <begin position="55"/>
        <end position="76"/>
    </location>
</feature>
<sequence length="545" mass="57942">MSRPPVEMFGNPGLRRDIGLIGLIWTSVGSIIGSGWLFGALFAAQAAGTASLVSWGIGALAITVLAFVHAELGAMYPVAGGTARFPHYAFGGVAGASFGWFSWLQAVATAPIEVMASLNYLSVHADWVQTEENRLTAAGYGLAVAFMAFFVVVNFFGVRWLARTNTVATWWKVAVPVVTVVVLMATTFYGGNFGHQGFAPFGAQGVLSAVSSGGIIFALLGFEQADQLAGESRNPARDIPRAVIGSILIGALIYLALQTAFIAALPQSAFAHGWSDLAFTDKAGPFAGLALSAGLGWLAALIYIDAVVSPTGTGLIYTAAASRVSYGLSRNGYVPAVFERTTARGVPWFGLLFAFAVGLIIFLPFPTWQKLIGFVTSASVLMYAGAPLALGSLRKQDPDRYRPYRLRGGMFWAPVAFIVSNLIIYWAGWDTLWRLGLAIVLGYLLLGASALSRVNPRLPHPDWRSAQWLPVYLLGLGLISWQGGYCSTGPASTVSCGATGALPLWWDMAVVAAFSLLIYYWAQSVRLPDAEAQEYIGSVGPLPGT</sequence>
<dbReference type="InterPro" id="IPR002293">
    <property type="entry name" value="AA/rel_permease1"/>
</dbReference>
<evidence type="ECO:0000256" key="4">
    <source>
        <dbReference type="ARBA" id="ARBA00023136"/>
    </source>
</evidence>
<reference evidence="6 7" key="1">
    <citation type="submission" date="2023-03" db="EMBL/GenBank/DDBJ databases">
        <title>Isolation and description of six Streptomyces strains from soil environments, able to metabolize different microbial glucans.</title>
        <authorList>
            <person name="Widen T."/>
            <person name="Larsbrink J."/>
        </authorList>
    </citation>
    <scope>NUCLEOTIDE SEQUENCE [LARGE SCALE GENOMIC DNA]</scope>
    <source>
        <strain evidence="6 7">Mut2</strain>
    </source>
</reference>
<evidence type="ECO:0000313" key="7">
    <source>
        <dbReference type="Proteomes" id="UP001229952"/>
    </source>
</evidence>
<dbReference type="PANTHER" id="PTHR47547:SF1">
    <property type="entry name" value="ASPARTATE-PROTON SYMPORTER"/>
    <property type="match status" value="1"/>
</dbReference>
<dbReference type="InterPro" id="IPR052962">
    <property type="entry name" value="AA_Transporter_AGT"/>
</dbReference>
<evidence type="ECO:0000256" key="3">
    <source>
        <dbReference type="ARBA" id="ARBA00022989"/>
    </source>
</evidence>
<evidence type="ECO:0000256" key="2">
    <source>
        <dbReference type="ARBA" id="ARBA00022692"/>
    </source>
</evidence>
<feature type="transmembrane region" description="Helical" evidence="5">
    <location>
        <begin position="435"/>
        <end position="454"/>
    </location>
</feature>
<feature type="transmembrane region" description="Helical" evidence="5">
    <location>
        <begin position="88"/>
        <end position="108"/>
    </location>
</feature>
<proteinExistence type="predicted"/>
<comment type="subcellular location">
    <subcellularLocation>
        <location evidence="1">Membrane</location>
        <topology evidence="1">Multi-pass membrane protein</topology>
    </subcellularLocation>
</comment>
<feature type="transmembrane region" description="Helical" evidence="5">
    <location>
        <begin position="285"/>
        <end position="304"/>
    </location>
</feature>
<feature type="transmembrane region" description="Helical" evidence="5">
    <location>
        <begin position="371"/>
        <end position="390"/>
    </location>
</feature>
<keyword evidence="2 5" id="KW-0812">Transmembrane</keyword>
<feature type="transmembrane region" description="Helical" evidence="5">
    <location>
        <begin position="411"/>
        <end position="429"/>
    </location>
</feature>
<feature type="transmembrane region" description="Helical" evidence="5">
    <location>
        <begin position="170"/>
        <end position="189"/>
    </location>
</feature>
<dbReference type="Gene3D" id="1.20.1740.10">
    <property type="entry name" value="Amino acid/polyamine transporter I"/>
    <property type="match status" value="1"/>
</dbReference>
<keyword evidence="7" id="KW-1185">Reference proteome</keyword>
<organism evidence="6 7">
    <name type="scientific">Streptomyces laculatispora</name>
    <dbReference type="NCBI Taxonomy" id="887464"/>
    <lineage>
        <taxon>Bacteria</taxon>
        <taxon>Bacillati</taxon>
        <taxon>Actinomycetota</taxon>
        <taxon>Actinomycetes</taxon>
        <taxon>Kitasatosporales</taxon>
        <taxon>Streptomycetaceae</taxon>
        <taxon>Streptomyces</taxon>
    </lineage>
</organism>
<protein>
    <submittedName>
        <fullName evidence="6">APC family permease</fullName>
    </submittedName>
</protein>
<feature type="transmembrane region" description="Helical" evidence="5">
    <location>
        <begin position="137"/>
        <end position="158"/>
    </location>
</feature>
<keyword evidence="3 5" id="KW-1133">Transmembrane helix</keyword>
<feature type="transmembrane region" description="Helical" evidence="5">
    <location>
        <begin position="466"/>
        <end position="484"/>
    </location>
</feature>
<keyword evidence="4 5" id="KW-0472">Membrane</keyword>
<gene>
    <name evidence="6" type="ORF">P8A22_03525</name>
</gene>
<dbReference type="PANTHER" id="PTHR47547">
    <property type="match status" value="1"/>
</dbReference>
<feature type="transmembrane region" description="Helical" evidence="5">
    <location>
        <begin position="20"/>
        <end position="43"/>
    </location>
</feature>
<feature type="transmembrane region" description="Helical" evidence="5">
    <location>
        <begin position="201"/>
        <end position="222"/>
    </location>
</feature>